<keyword evidence="2" id="KW-0812">Transmembrane</keyword>
<feature type="region of interest" description="Disordered" evidence="1">
    <location>
        <begin position="38"/>
        <end position="58"/>
    </location>
</feature>
<evidence type="ECO:0000313" key="3">
    <source>
        <dbReference type="EMBL" id="AFC84762.1"/>
    </source>
</evidence>
<evidence type="ECO:0000256" key="2">
    <source>
        <dbReference type="SAM" id="Phobius"/>
    </source>
</evidence>
<feature type="transmembrane region" description="Helical" evidence="2">
    <location>
        <begin position="224"/>
        <end position="243"/>
    </location>
</feature>
<keyword evidence="4" id="KW-1185">Reference proteome</keyword>
<dbReference type="Proteomes" id="UP000005234">
    <property type="component" value="Chromosome"/>
</dbReference>
<dbReference type="KEGG" id="fau:Fraau_0269"/>
<accession>H8L2C8</accession>
<reference evidence="3" key="1">
    <citation type="submission" date="2012-02" db="EMBL/GenBank/DDBJ databases">
        <title>The complete genome of Frateuria aurantia DSM 6220.</title>
        <authorList>
            <consortium name="US DOE Joint Genome Institute (JGI-PGF)"/>
            <person name="Lucas S."/>
            <person name="Copeland A."/>
            <person name="Lapidus A."/>
            <person name="Glavina del Rio T."/>
            <person name="Dalin E."/>
            <person name="Tice H."/>
            <person name="Bruce D."/>
            <person name="Goodwin L."/>
            <person name="Pitluck S."/>
            <person name="Peters L."/>
            <person name="Ovchinnikova G."/>
            <person name="Teshima H."/>
            <person name="Kyrpides N."/>
            <person name="Mavromatis K."/>
            <person name="Ivanova N."/>
            <person name="Brettin T."/>
            <person name="Detter J.C."/>
            <person name="Han C."/>
            <person name="Larimer F."/>
            <person name="Land M."/>
            <person name="Hauser L."/>
            <person name="Markowitz V."/>
            <person name="Cheng J.-F."/>
            <person name="Hugenholtz P."/>
            <person name="Woyke T."/>
            <person name="Wu D."/>
            <person name="Brambilla E."/>
            <person name="Klenk H.-P."/>
            <person name="Eisen J.A."/>
        </authorList>
    </citation>
    <scope>NUCLEOTIDE SEQUENCE</scope>
    <source>
        <strain evidence="3">DSM 6220</strain>
    </source>
</reference>
<keyword evidence="2" id="KW-1133">Transmembrane helix</keyword>
<name>H8L2C8_FRAAD</name>
<organism evidence="3 4">
    <name type="scientific">Frateuria aurantia (strain ATCC 33424 / DSM 6220 / KCTC 2777 / LMG 1558 / NBRC 3245 / NCIMB 13370)</name>
    <name type="common">Acetobacter aurantius</name>
    <dbReference type="NCBI Taxonomy" id="767434"/>
    <lineage>
        <taxon>Bacteria</taxon>
        <taxon>Pseudomonadati</taxon>
        <taxon>Pseudomonadota</taxon>
        <taxon>Gammaproteobacteria</taxon>
        <taxon>Lysobacterales</taxon>
        <taxon>Rhodanobacteraceae</taxon>
        <taxon>Frateuria</taxon>
    </lineage>
</organism>
<gene>
    <name evidence="3" type="ordered locus">Fraau_0269</name>
</gene>
<keyword evidence="2" id="KW-0472">Membrane</keyword>
<sequence>MPMRSSPATRRGLALICLLAAMSIAGWNWHGQHRRVPTEVSSSLPAPAQSLSSPAQVRASELADPPVDPVFGQQAATPLLRRVVEMYQPDPATPKTHAGVWADHLLNADASASRNFPIASADFFAGVAQWHGQWLSHEAIRALQGVHRLTPEASLVPQNMLASFSVEGDYLVSSSDPAQPRPGDLRISWTAVTWPPAEGAADAVIPPAAGAIEPAPVLASWRPVAAYLLAAVLLLIAAGLLLGPRRRH</sequence>
<dbReference type="EMBL" id="CP003350">
    <property type="protein sequence ID" value="AFC84762.1"/>
    <property type="molecule type" value="Genomic_DNA"/>
</dbReference>
<dbReference type="AlphaFoldDB" id="H8L2C8"/>
<dbReference type="eggNOG" id="COG0628">
    <property type="taxonomic scope" value="Bacteria"/>
</dbReference>
<protein>
    <submittedName>
        <fullName evidence="3">Uncharacterized protein</fullName>
    </submittedName>
</protein>
<dbReference type="InterPro" id="IPR012430">
    <property type="entry name" value="TMEM43_fam"/>
</dbReference>
<dbReference type="HOGENOM" id="CLU_1118877_0_0_6"/>
<dbReference type="Pfam" id="PF07787">
    <property type="entry name" value="TMEM43"/>
    <property type="match status" value="1"/>
</dbReference>
<feature type="compositionally biased region" description="Low complexity" evidence="1">
    <location>
        <begin position="41"/>
        <end position="56"/>
    </location>
</feature>
<proteinExistence type="predicted"/>
<dbReference type="STRING" id="767434.Fraau_0269"/>
<evidence type="ECO:0000313" key="4">
    <source>
        <dbReference type="Proteomes" id="UP000005234"/>
    </source>
</evidence>
<evidence type="ECO:0000256" key="1">
    <source>
        <dbReference type="SAM" id="MobiDB-lite"/>
    </source>
</evidence>